<organism evidence="1 2">
    <name type="scientific">Streptomyces thermoviolaceus subsp. thermoviolaceus</name>
    <dbReference type="NCBI Taxonomy" id="66860"/>
    <lineage>
        <taxon>Bacteria</taxon>
        <taxon>Bacillati</taxon>
        <taxon>Actinomycetota</taxon>
        <taxon>Actinomycetes</taxon>
        <taxon>Kitasatosporales</taxon>
        <taxon>Streptomycetaceae</taxon>
        <taxon>Streptomyces</taxon>
    </lineage>
</organism>
<evidence type="ECO:0000313" key="2">
    <source>
        <dbReference type="Proteomes" id="UP000635996"/>
    </source>
</evidence>
<reference evidence="1 2" key="1">
    <citation type="submission" date="2020-03" db="EMBL/GenBank/DDBJ databases">
        <title>WGS of actinomycetes isolated from Thailand.</title>
        <authorList>
            <person name="Thawai C."/>
        </authorList>
    </citation>
    <scope>NUCLEOTIDE SEQUENCE [LARGE SCALE GENOMIC DNA]</scope>
    <source>
        <strain evidence="1 2">NBRC 13905</strain>
    </source>
</reference>
<gene>
    <name evidence="1" type="ORF">HCJ95_23790</name>
</gene>
<keyword evidence="2" id="KW-1185">Reference proteome</keyword>
<accession>A0ABX0Z1S2</accession>
<dbReference type="EMBL" id="JAATEL010000035">
    <property type="protein sequence ID" value="NJP17213.1"/>
    <property type="molecule type" value="Genomic_DNA"/>
</dbReference>
<sequence length="76" mass="8557">MRERTAVRYEGGAIYVTDPDPVEEIRITYARKLLAATSPLLGSGQDAMGRRELWYTALELARCCRDLLIIIDDARG</sequence>
<name>A0ABX0Z1S2_STRTL</name>
<dbReference type="RefSeq" id="WP_125499892.1">
    <property type="nucleotide sequence ID" value="NZ_BMVZ01000006.1"/>
</dbReference>
<proteinExistence type="predicted"/>
<evidence type="ECO:0000313" key="1">
    <source>
        <dbReference type="EMBL" id="NJP17213.1"/>
    </source>
</evidence>
<protein>
    <submittedName>
        <fullName evidence="1">Uncharacterized protein</fullName>
    </submittedName>
</protein>
<comment type="caution">
    <text evidence="1">The sequence shown here is derived from an EMBL/GenBank/DDBJ whole genome shotgun (WGS) entry which is preliminary data.</text>
</comment>
<dbReference type="Proteomes" id="UP000635996">
    <property type="component" value="Unassembled WGS sequence"/>
</dbReference>